<keyword evidence="12" id="KW-0274">FAD</keyword>
<evidence type="ECO:0000256" key="22">
    <source>
        <dbReference type="ARBA" id="ARBA00049433"/>
    </source>
</evidence>
<dbReference type="InterPro" id="IPR001433">
    <property type="entry name" value="OxRdtase_FAD/NAD-bd"/>
</dbReference>
<feature type="domain" description="FAD-binding FR-type" evidence="25">
    <location>
        <begin position="154"/>
        <end position="258"/>
    </location>
</feature>
<dbReference type="CDD" id="cd08922">
    <property type="entry name" value="FHb-globin"/>
    <property type="match status" value="1"/>
</dbReference>
<evidence type="ECO:0000256" key="16">
    <source>
        <dbReference type="ARBA" id="ARBA00023027"/>
    </source>
</evidence>
<reference evidence="26 27" key="1">
    <citation type="submission" date="2012-10" db="EMBL/GenBank/DDBJ databases">
        <title>Genome sequencing of Tanticharoenia sakaeratensis NBRC 103193.</title>
        <authorList>
            <person name="Azuma Y."/>
            <person name="Hadano H."/>
            <person name="Hirakawa H."/>
            <person name="Matsushita K."/>
        </authorList>
    </citation>
    <scope>NUCLEOTIDE SEQUENCE [LARGE SCALE GENOMIC DNA]</scope>
    <source>
        <strain evidence="26 27">NBRC 103193</strain>
    </source>
</reference>
<dbReference type="EMBL" id="BALE01000038">
    <property type="protein sequence ID" value="GAN55026.1"/>
    <property type="molecule type" value="Genomic_DNA"/>
</dbReference>
<keyword evidence="8 23" id="KW-0349">Heme</keyword>
<evidence type="ECO:0000256" key="6">
    <source>
        <dbReference type="ARBA" id="ARBA00014637"/>
    </source>
</evidence>
<comment type="catalytic activity">
    <reaction evidence="22">
        <text>2 nitric oxide + NADPH + 2 O2 = 2 nitrate + NADP(+) + H(+)</text>
        <dbReference type="Rhea" id="RHEA:19465"/>
        <dbReference type="ChEBI" id="CHEBI:15378"/>
        <dbReference type="ChEBI" id="CHEBI:15379"/>
        <dbReference type="ChEBI" id="CHEBI:16480"/>
        <dbReference type="ChEBI" id="CHEBI:17632"/>
        <dbReference type="ChEBI" id="CHEBI:57783"/>
        <dbReference type="ChEBI" id="CHEBI:58349"/>
        <dbReference type="EC" id="1.14.12.17"/>
    </reaction>
</comment>
<protein>
    <recommendedName>
        <fullName evidence="6">Flavohemoprotein</fullName>
        <ecNumber evidence="5">1.14.12.17</ecNumber>
    </recommendedName>
    <alternativeName>
        <fullName evidence="19">Flavohemoglobin</fullName>
    </alternativeName>
    <alternativeName>
        <fullName evidence="18">Hemoglobin-like protein</fullName>
    </alternativeName>
    <alternativeName>
        <fullName evidence="20">Nitric oxide dioxygenase</fullName>
    </alternativeName>
</protein>
<sequence>MALPLDENTRSIIKACIPALEVHGLAITTEMYRRLLIDPDIRSYFNLSHQADGSQARALAGAVLAYARHIDDPGVLGAAIERIAEKHVGLTVQPGHYPLVGTAFLGAIGEVLGDAATPEILEAWGHAYWFLADILIAREAEISASHGAMRGGWTGWRSFFVKKRVVECADVISFVLAPVDGQPVMRHLPGQFLSFRFHVPGHDAQSRNYSISSAPDDEAYRISVRRIPGGLVSNWLHDEAKEGTMLEVSAPAGDFILTGPAGAPVVLISGGIGATPMIAMLDTLLGCPQKPAVQYIHCDANRDRDAFARHIQHLGGHEQMTAELFYTRSAPAAGPQAPQTHIHDGRIPMEWLAGTVDPDATCYICGPDDFMRATVDALRTAGIPPSRIRYEYFGSGDDLT</sequence>
<evidence type="ECO:0000256" key="20">
    <source>
        <dbReference type="ARBA" id="ARBA00033187"/>
    </source>
</evidence>
<dbReference type="GO" id="GO:0005344">
    <property type="term" value="F:oxygen carrier activity"/>
    <property type="evidence" value="ECO:0007669"/>
    <property type="project" value="UniProtKB-KW"/>
</dbReference>
<dbReference type="Pfam" id="PF00042">
    <property type="entry name" value="Globin"/>
    <property type="match status" value="1"/>
</dbReference>
<dbReference type="Gene3D" id="2.40.30.10">
    <property type="entry name" value="Translation factors"/>
    <property type="match status" value="1"/>
</dbReference>
<comment type="function">
    <text evidence="17">Is involved in NO detoxification in an aerobic process, termed nitric oxide dioxygenase (NOD) reaction that utilizes O(2) and NAD(P)H to convert NO to nitrate, which protects the bacterium from various noxious nitrogen compounds. Therefore, plays a central role in the inducible response to nitrosative stress.</text>
</comment>
<dbReference type="PRINTS" id="PR00410">
    <property type="entry name" value="PHEHYDRXLASE"/>
</dbReference>
<dbReference type="GO" id="GO:0019825">
    <property type="term" value="F:oxygen binding"/>
    <property type="evidence" value="ECO:0007669"/>
    <property type="project" value="InterPro"/>
</dbReference>
<comment type="similarity">
    <text evidence="4">Belongs to the globin family. Two-domain flavohemoproteins subfamily.</text>
</comment>
<dbReference type="STRING" id="1231623.Tasa_038_007"/>
<dbReference type="FunFam" id="1.10.490.10:FF:000003">
    <property type="entry name" value="Flavohemoprotein"/>
    <property type="match status" value="1"/>
</dbReference>
<dbReference type="SUPFAM" id="SSF52343">
    <property type="entry name" value="Ferredoxin reductase-like, C-terminal NADP-linked domain"/>
    <property type="match status" value="1"/>
</dbReference>
<evidence type="ECO:0000256" key="11">
    <source>
        <dbReference type="ARBA" id="ARBA00022723"/>
    </source>
</evidence>
<dbReference type="GO" id="GO:0071500">
    <property type="term" value="P:cellular response to nitrosative stress"/>
    <property type="evidence" value="ECO:0007669"/>
    <property type="project" value="TreeGrafter"/>
</dbReference>
<keyword evidence="16" id="KW-0520">NAD</keyword>
<proteinExistence type="inferred from homology"/>
<evidence type="ECO:0000256" key="17">
    <source>
        <dbReference type="ARBA" id="ARBA00025094"/>
    </source>
</evidence>
<evidence type="ECO:0000256" key="7">
    <source>
        <dbReference type="ARBA" id="ARBA00022575"/>
    </source>
</evidence>
<evidence type="ECO:0000256" key="3">
    <source>
        <dbReference type="ARBA" id="ARBA00006401"/>
    </source>
</evidence>
<dbReference type="PANTHER" id="PTHR43396:SF3">
    <property type="entry name" value="FLAVOHEMOPROTEIN"/>
    <property type="match status" value="1"/>
</dbReference>
<comment type="similarity">
    <text evidence="3">In the C-terminal section; belongs to the flavoprotein pyridine nucleotide cytochrome reductase family.</text>
</comment>
<dbReference type="InterPro" id="IPR008333">
    <property type="entry name" value="Cbr1-like_FAD-bd_dom"/>
</dbReference>
<keyword evidence="10" id="KW-0285">Flavoprotein</keyword>
<evidence type="ECO:0000256" key="23">
    <source>
        <dbReference type="RuleBase" id="RU000356"/>
    </source>
</evidence>
<dbReference type="PANTHER" id="PTHR43396">
    <property type="entry name" value="FLAVOHEMOPROTEIN"/>
    <property type="match status" value="1"/>
</dbReference>
<evidence type="ECO:0000256" key="12">
    <source>
        <dbReference type="ARBA" id="ARBA00022827"/>
    </source>
</evidence>
<evidence type="ECO:0000256" key="9">
    <source>
        <dbReference type="ARBA" id="ARBA00022621"/>
    </source>
</evidence>
<dbReference type="InterPro" id="IPR009050">
    <property type="entry name" value="Globin-like_sf"/>
</dbReference>
<evidence type="ECO:0000256" key="2">
    <source>
        <dbReference type="ARBA" id="ARBA00001974"/>
    </source>
</evidence>
<keyword evidence="9 23" id="KW-0561">Oxygen transport</keyword>
<keyword evidence="7" id="KW-0216">Detoxification</keyword>
<comment type="cofactor">
    <cofactor evidence="2">
        <name>FAD</name>
        <dbReference type="ChEBI" id="CHEBI:57692"/>
    </cofactor>
</comment>
<evidence type="ECO:0000313" key="26">
    <source>
        <dbReference type="EMBL" id="GAN55026.1"/>
    </source>
</evidence>
<comment type="cofactor">
    <cofactor evidence="1">
        <name>heme b</name>
        <dbReference type="ChEBI" id="CHEBI:60344"/>
    </cofactor>
</comment>
<evidence type="ECO:0000256" key="4">
    <source>
        <dbReference type="ARBA" id="ARBA00008414"/>
    </source>
</evidence>
<dbReference type="FunFam" id="2.40.30.10:FF:000034">
    <property type="entry name" value="Flavohemoprotein"/>
    <property type="match status" value="1"/>
</dbReference>
<dbReference type="EC" id="1.14.12.17" evidence="5"/>
<dbReference type="GO" id="GO:0071949">
    <property type="term" value="F:FAD binding"/>
    <property type="evidence" value="ECO:0007669"/>
    <property type="project" value="TreeGrafter"/>
</dbReference>
<dbReference type="Pfam" id="PF00175">
    <property type="entry name" value="NAD_binding_1"/>
    <property type="match status" value="1"/>
</dbReference>
<keyword evidence="11" id="KW-0479">Metal-binding</keyword>
<dbReference type="InterPro" id="IPR012292">
    <property type="entry name" value="Globin/Proto"/>
</dbReference>
<dbReference type="CDD" id="cd06184">
    <property type="entry name" value="flavohem_like_fad_nad_binding"/>
    <property type="match status" value="1"/>
</dbReference>
<feature type="domain" description="Globin" evidence="24">
    <location>
        <begin position="4"/>
        <end position="140"/>
    </location>
</feature>
<evidence type="ECO:0000256" key="1">
    <source>
        <dbReference type="ARBA" id="ARBA00001970"/>
    </source>
</evidence>
<comment type="catalytic activity">
    <reaction evidence="21">
        <text>2 nitric oxide + NADH + 2 O2 = 2 nitrate + NAD(+) + H(+)</text>
        <dbReference type="Rhea" id="RHEA:19469"/>
        <dbReference type="ChEBI" id="CHEBI:15378"/>
        <dbReference type="ChEBI" id="CHEBI:15379"/>
        <dbReference type="ChEBI" id="CHEBI:16480"/>
        <dbReference type="ChEBI" id="CHEBI:17632"/>
        <dbReference type="ChEBI" id="CHEBI:57540"/>
        <dbReference type="ChEBI" id="CHEBI:57945"/>
        <dbReference type="EC" id="1.14.12.17"/>
    </reaction>
</comment>
<dbReference type="GO" id="GO:0009636">
    <property type="term" value="P:response to toxic substance"/>
    <property type="evidence" value="ECO:0007669"/>
    <property type="project" value="UniProtKB-KW"/>
</dbReference>
<dbReference type="NCBIfam" id="NF009805">
    <property type="entry name" value="PRK13289.1"/>
    <property type="match status" value="1"/>
</dbReference>
<dbReference type="PROSITE" id="PS51384">
    <property type="entry name" value="FAD_FR"/>
    <property type="match status" value="1"/>
</dbReference>
<evidence type="ECO:0000256" key="14">
    <source>
        <dbReference type="ARBA" id="ARBA00023002"/>
    </source>
</evidence>
<evidence type="ECO:0000259" key="24">
    <source>
        <dbReference type="PROSITE" id="PS01033"/>
    </source>
</evidence>
<evidence type="ECO:0000256" key="10">
    <source>
        <dbReference type="ARBA" id="ARBA00022630"/>
    </source>
</evidence>
<dbReference type="PROSITE" id="PS01033">
    <property type="entry name" value="GLOBIN"/>
    <property type="match status" value="1"/>
</dbReference>
<dbReference type="OrthoDB" id="9786134at2"/>
<evidence type="ECO:0000256" key="15">
    <source>
        <dbReference type="ARBA" id="ARBA00023004"/>
    </source>
</evidence>
<gene>
    <name evidence="26" type="ORF">Tasa_038_007</name>
</gene>
<evidence type="ECO:0000256" key="18">
    <source>
        <dbReference type="ARBA" id="ARBA00030024"/>
    </source>
</evidence>
<evidence type="ECO:0000256" key="21">
    <source>
        <dbReference type="ARBA" id="ARBA00048649"/>
    </source>
</evidence>
<accession>A0A0D6MNJ7</accession>
<dbReference type="InterPro" id="IPR000971">
    <property type="entry name" value="Globin"/>
</dbReference>
<name>A0A0D6MNJ7_9PROT</name>
<dbReference type="InterPro" id="IPR017938">
    <property type="entry name" value="Riboflavin_synthase-like_b-brl"/>
</dbReference>
<evidence type="ECO:0000256" key="5">
    <source>
        <dbReference type="ARBA" id="ARBA00012229"/>
    </source>
</evidence>
<evidence type="ECO:0000313" key="27">
    <source>
        <dbReference type="Proteomes" id="UP000032679"/>
    </source>
</evidence>
<keyword evidence="13" id="KW-0521">NADP</keyword>
<dbReference type="GO" id="GO:0046872">
    <property type="term" value="F:metal ion binding"/>
    <property type="evidence" value="ECO:0007669"/>
    <property type="project" value="UniProtKB-KW"/>
</dbReference>
<dbReference type="GO" id="GO:0046210">
    <property type="term" value="P:nitric oxide catabolic process"/>
    <property type="evidence" value="ECO:0007669"/>
    <property type="project" value="TreeGrafter"/>
</dbReference>
<dbReference type="Pfam" id="PF00970">
    <property type="entry name" value="FAD_binding_6"/>
    <property type="match status" value="1"/>
</dbReference>
<keyword evidence="15" id="KW-0408">Iron</keyword>
<dbReference type="Proteomes" id="UP000032679">
    <property type="component" value="Unassembled WGS sequence"/>
</dbReference>
<dbReference type="AlphaFoldDB" id="A0A0D6MNJ7"/>
<dbReference type="InterPro" id="IPR017927">
    <property type="entry name" value="FAD-bd_FR_type"/>
</dbReference>
<dbReference type="RefSeq" id="WP_048850029.1">
    <property type="nucleotide sequence ID" value="NZ_BALE01000038.1"/>
</dbReference>
<evidence type="ECO:0000256" key="8">
    <source>
        <dbReference type="ARBA" id="ARBA00022617"/>
    </source>
</evidence>
<dbReference type="SUPFAM" id="SSF46458">
    <property type="entry name" value="Globin-like"/>
    <property type="match status" value="1"/>
</dbReference>
<keyword evidence="14" id="KW-0560">Oxidoreductase</keyword>
<organism evidence="26 27">
    <name type="scientific">Tanticharoenia sakaeratensis NBRC 103193</name>
    <dbReference type="NCBI Taxonomy" id="1231623"/>
    <lineage>
        <taxon>Bacteria</taxon>
        <taxon>Pseudomonadati</taxon>
        <taxon>Pseudomonadota</taxon>
        <taxon>Alphaproteobacteria</taxon>
        <taxon>Acetobacterales</taxon>
        <taxon>Acetobacteraceae</taxon>
        <taxon>Tanticharoenia</taxon>
    </lineage>
</organism>
<keyword evidence="27" id="KW-1185">Reference proteome</keyword>
<dbReference type="GO" id="GO:0020037">
    <property type="term" value="F:heme binding"/>
    <property type="evidence" value="ECO:0007669"/>
    <property type="project" value="InterPro"/>
</dbReference>
<dbReference type="GO" id="GO:0008941">
    <property type="term" value="F:nitric oxide dioxygenase NAD(P)H activity"/>
    <property type="evidence" value="ECO:0007669"/>
    <property type="project" value="UniProtKB-EC"/>
</dbReference>
<dbReference type="Gene3D" id="3.40.50.80">
    <property type="entry name" value="Nucleotide-binding domain of ferredoxin-NADP reductase (FNR) module"/>
    <property type="match status" value="1"/>
</dbReference>
<comment type="caution">
    <text evidence="26">The sequence shown here is derived from an EMBL/GenBank/DDBJ whole genome shotgun (WGS) entry which is preliminary data.</text>
</comment>
<evidence type="ECO:0000256" key="19">
    <source>
        <dbReference type="ARBA" id="ARBA00030929"/>
    </source>
</evidence>
<dbReference type="Gene3D" id="1.10.490.10">
    <property type="entry name" value="Globins"/>
    <property type="match status" value="1"/>
</dbReference>
<dbReference type="InterPro" id="IPR039261">
    <property type="entry name" value="FNR_nucleotide-bd"/>
</dbReference>
<dbReference type="SUPFAM" id="SSF63380">
    <property type="entry name" value="Riboflavin synthase domain-like"/>
    <property type="match status" value="1"/>
</dbReference>
<evidence type="ECO:0000256" key="13">
    <source>
        <dbReference type="ARBA" id="ARBA00022857"/>
    </source>
</evidence>
<keyword evidence="23" id="KW-0813">Transport</keyword>
<evidence type="ECO:0000259" key="25">
    <source>
        <dbReference type="PROSITE" id="PS51384"/>
    </source>
</evidence>